<feature type="non-terminal residue" evidence="1">
    <location>
        <position position="1"/>
    </location>
</feature>
<evidence type="ECO:0008006" key="3">
    <source>
        <dbReference type="Google" id="ProtNLM"/>
    </source>
</evidence>
<dbReference type="AlphaFoldDB" id="A0A699ZP12"/>
<dbReference type="GO" id="GO:0019902">
    <property type="term" value="F:phosphatase binding"/>
    <property type="evidence" value="ECO:0007669"/>
    <property type="project" value="TreeGrafter"/>
</dbReference>
<reference evidence="1 2" key="1">
    <citation type="submission" date="2020-02" db="EMBL/GenBank/DDBJ databases">
        <title>Draft genome sequence of Haematococcus lacustris strain NIES-144.</title>
        <authorList>
            <person name="Morimoto D."/>
            <person name="Nakagawa S."/>
            <person name="Yoshida T."/>
            <person name="Sawayama S."/>
        </authorList>
    </citation>
    <scope>NUCLEOTIDE SEQUENCE [LARGE SCALE GENOMIC DNA]</scope>
    <source>
        <strain evidence="1 2">NIES-144</strain>
    </source>
</reference>
<name>A0A699ZP12_HAELA</name>
<evidence type="ECO:0000313" key="2">
    <source>
        <dbReference type="Proteomes" id="UP000485058"/>
    </source>
</evidence>
<dbReference type="PANTHER" id="PTHR22028:SF9">
    <property type="entry name" value="SFI1 SPINDLE BODY DOMAIN-CONTAINING PROTEIN"/>
    <property type="match status" value="1"/>
</dbReference>
<organism evidence="1 2">
    <name type="scientific">Haematococcus lacustris</name>
    <name type="common">Green alga</name>
    <name type="synonym">Haematococcus pluvialis</name>
    <dbReference type="NCBI Taxonomy" id="44745"/>
    <lineage>
        <taxon>Eukaryota</taxon>
        <taxon>Viridiplantae</taxon>
        <taxon>Chlorophyta</taxon>
        <taxon>core chlorophytes</taxon>
        <taxon>Chlorophyceae</taxon>
        <taxon>CS clade</taxon>
        <taxon>Chlamydomonadales</taxon>
        <taxon>Haematococcaceae</taxon>
        <taxon>Haematococcus</taxon>
    </lineage>
</organism>
<dbReference type="EMBL" id="BLLF01001815">
    <property type="protein sequence ID" value="GFH21369.1"/>
    <property type="molecule type" value="Genomic_DNA"/>
</dbReference>
<evidence type="ECO:0000313" key="1">
    <source>
        <dbReference type="EMBL" id="GFH21369.1"/>
    </source>
</evidence>
<dbReference type="InterPro" id="IPR052270">
    <property type="entry name" value="CACF_protein"/>
</dbReference>
<protein>
    <recommendedName>
        <fullName evidence="3">Sfi1 spindle body domain-containing protein</fullName>
    </recommendedName>
</protein>
<proteinExistence type="predicted"/>
<accession>A0A699ZP12</accession>
<keyword evidence="2" id="KW-1185">Reference proteome</keyword>
<sequence length="426" mass="48638">VLLAWRLAAKLSLALALWTGNLLGLAFSQWSQACRRQQHLRITALTVAQRWSHLGLNQAWQSWRAFAGWRVGLKAAATAVVAKIANKALLAAWNSWLEFMYLQAIKHRALTTFTQRSVTAEKQQQRRWQAQVDAALHHNTILANTCHAAVRRWSLLPLCCAFEAWLSSTQRAQYMRQATATAVFAYFGGLAHKAFTAWLLHTGESRQQEQRHNAILQWLASRLKLEALRQWRAAAVLQASRRAKVQSVLHRLLHRTLSCAFNGWLSHVQQSRRLGLSAAAVVARLRNQALYAAWRSWQELVQEQREVAEKIATALGHWGNGRLARAFNQWLDYWQHRTLETVADVHYFGRLLDTAWLAWHRVASDSVATRGVEANKMLTSRRALDCWRQFAQEAQRLKALPDMLAALVTVRTLQDWRMLTKVSVAG</sequence>
<comment type="caution">
    <text evidence="1">The sequence shown here is derived from an EMBL/GenBank/DDBJ whole genome shotgun (WGS) entry which is preliminary data.</text>
</comment>
<gene>
    <name evidence="1" type="ORF">HaLaN_18660</name>
</gene>
<dbReference type="PANTHER" id="PTHR22028">
    <property type="entry name" value="SFI1 SPINDLE BODY DOMAIN-CONTAINING PROTEIN-RELATED"/>
    <property type="match status" value="1"/>
</dbReference>
<dbReference type="Proteomes" id="UP000485058">
    <property type="component" value="Unassembled WGS sequence"/>
</dbReference>